<dbReference type="RefSeq" id="WP_308867317.1">
    <property type="nucleotide sequence ID" value="NZ_JAVFWO010000002.1"/>
</dbReference>
<evidence type="ECO:0000313" key="3">
    <source>
        <dbReference type="EMBL" id="MDQ7877859.1"/>
    </source>
</evidence>
<feature type="transmembrane region" description="Helical" evidence="2">
    <location>
        <begin position="56"/>
        <end position="79"/>
    </location>
</feature>
<keyword evidence="2" id="KW-0812">Transmembrane</keyword>
<evidence type="ECO:0000256" key="2">
    <source>
        <dbReference type="SAM" id="Phobius"/>
    </source>
</evidence>
<proteinExistence type="predicted"/>
<feature type="compositionally biased region" description="Basic and acidic residues" evidence="1">
    <location>
        <begin position="21"/>
        <end position="34"/>
    </location>
</feature>
<keyword evidence="2" id="KW-0472">Membrane</keyword>
<name>A0ABU0Z200_9MICO</name>
<organism evidence="3 4">
    <name type="scientific">Microbacterium psychrotolerans</name>
    <dbReference type="NCBI Taxonomy" id="3068321"/>
    <lineage>
        <taxon>Bacteria</taxon>
        <taxon>Bacillati</taxon>
        <taxon>Actinomycetota</taxon>
        <taxon>Actinomycetes</taxon>
        <taxon>Micrococcales</taxon>
        <taxon>Microbacteriaceae</taxon>
        <taxon>Microbacterium</taxon>
    </lineage>
</organism>
<keyword evidence="2" id="KW-1133">Transmembrane helix</keyword>
<feature type="region of interest" description="Disordered" evidence="1">
    <location>
        <begin position="1"/>
        <end position="36"/>
    </location>
</feature>
<dbReference type="EMBL" id="JAVFWO010000002">
    <property type="protein sequence ID" value="MDQ7877859.1"/>
    <property type="molecule type" value="Genomic_DNA"/>
</dbReference>
<protein>
    <recommendedName>
        <fullName evidence="5">DUF4157 domain-containing protein</fullName>
    </recommendedName>
</protein>
<gene>
    <name evidence="3" type="ORF">Q9R08_07745</name>
</gene>
<keyword evidence="4" id="KW-1185">Reference proteome</keyword>
<reference evidence="3 4" key="1">
    <citation type="submission" date="2023-08" db="EMBL/GenBank/DDBJ databases">
        <title>Microbacterium psychrotolerans sp. nov., a psychrotolerant bacterium isolated from soil in Heilongjiang Province, China.</title>
        <authorList>
            <person name="An P."/>
            <person name="Zhao D."/>
            <person name="Xiang H."/>
        </authorList>
    </citation>
    <scope>NUCLEOTIDE SEQUENCE [LARGE SCALE GENOMIC DNA]</scope>
    <source>
        <strain evidence="3 4">QXD-8</strain>
    </source>
</reference>
<evidence type="ECO:0000256" key="1">
    <source>
        <dbReference type="SAM" id="MobiDB-lite"/>
    </source>
</evidence>
<accession>A0ABU0Z200</accession>
<evidence type="ECO:0008006" key="5">
    <source>
        <dbReference type="Google" id="ProtNLM"/>
    </source>
</evidence>
<sequence length="344" mass="37122">MTDDPAGRATAASAKPGPIETDGREEPRESEPPREAMQLAAAKREDLAPQRRGRGLAVVAILLGVVLLGAVGVAVWLFLQLEQANARLERQSDLIDEQHDLIEKKEAFGAAVAGIQESIEPLQGLPFASMVPWDRYQEIAETGYSSRWDAEAMDAAILVAQRAAQEMQALQSAAALEAATNASGTAWEATLDQLGRGYVATRIDDAAVTCDLVTALGCVFEAEPLVVHLNAASQSDPSMTDWIRQGVAYHEFAHVLQFTNPGATRPVLEAFDGNAETMADCYALTFLDGWTLEHEVWTSPYEGWDVNVGYGYVCDETERRLIRDWAGGLGVAMRTLSPTGSGSS</sequence>
<evidence type="ECO:0000313" key="4">
    <source>
        <dbReference type="Proteomes" id="UP001235133"/>
    </source>
</evidence>
<comment type="caution">
    <text evidence="3">The sequence shown here is derived from an EMBL/GenBank/DDBJ whole genome shotgun (WGS) entry which is preliminary data.</text>
</comment>
<dbReference type="Proteomes" id="UP001235133">
    <property type="component" value="Unassembled WGS sequence"/>
</dbReference>